<proteinExistence type="predicted"/>
<protein>
    <recommendedName>
        <fullName evidence="3">Phytanoyl-CoA dioxygenase</fullName>
    </recommendedName>
</protein>
<name>A0A9P5NS00_GYMJU</name>
<evidence type="ECO:0000313" key="2">
    <source>
        <dbReference type="Proteomes" id="UP000724874"/>
    </source>
</evidence>
<dbReference type="Proteomes" id="UP000724874">
    <property type="component" value="Unassembled WGS sequence"/>
</dbReference>
<comment type="caution">
    <text evidence="1">The sequence shown here is derived from an EMBL/GenBank/DDBJ whole genome shotgun (WGS) entry which is preliminary data.</text>
</comment>
<sequence length="292" mass="33326">MTSALKDQYEEHGYVVVPGLIEDKDWHELEQACEHVIAKTRSGSWTHRRTVGKQFPPYGQDDPDSWGVQHVMHPELNEPAFVKWYTSPKLLEVTTELLGCKEDDLQMELFNLLINPISHDFALRWHRDDIPEDASPEEELEALRVWHFGIQWNTALYVDSCLFIVPGSHKIPRTAEQRKLSSGQIPENPMDMPGARRVVLQPGETFFYNNNILHCAAYSSKEQRATLHGCVGDATGGSSRARNILQHGLDWMKGHEFRRTLQGPTARAMLDKLVTMYDTSGKGRKTVYSLKD</sequence>
<keyword evidence="2" id="KW-1185">Reference proteome</keyword>
<dbReference type="Pfam" id="PF05721">
    <property type="entry name" value="PhyH"/>
    <property type="match status" value="1"/>
</dbReference>
<dbReference type="OrthoDB" id="2106152at2759"/>
<evidence type="ECO:0000313" key="1">
    <source>
        <dbReference type="EMBL" id="KAF8906986.1"/>
    </source>
</evidence>
<dbReference type="Gene3D" id="2.60.120.620">
    <property type="entry name" value="q2cbj1_9rhob like domain"/>
    <property type="match status" value="1"/>
</dbReference>
<gene>
    <name evidence="1" type="ORF">CPB84DRAFT_1675092</name>
</gene>
<accession>A0A9P5NS00</accession>
<dbReference type="PANTHER" id="PTHR40470:SF1">
    <property type="entry name" value="PHYTANOYL-COA DIOXYGENASE FAMILY PROTEIN (AFU_ORTHOLOGUE AFUA_2G15850)"/>
    <property type="match status" value="1"/>
</dbReference>
<dbReference type="SUPFAM" id="SSF51197">
    <property type="entry name" value="Clavaminate synthase-like"/>
    <property type="match status" value="1"/>
</dbReference>
<reference evidence="1" key="1">
    <citation type="submission" date="2020-11" db="EMBL/GenBank/DDBJ databases">
        <authorList>
            <consortium name="DOE Joint Genome Institute"/>
            <person name="Ahrendt S."/>
            <person name="Riley R."/>
            <person name="Andreopoulos W."/>
            <person name="LaButti K."/>
            <person name="Pangilinan J."/>
            <person name="Ruiz-duenas F.J."/>
            <person name="Barrasa J.M."/>
            <person name="Sanchez-Garcia M."/>
            <person name="Camarero S."/>
            <person name="Miyauchi S."/>
            <person name="Serrano A."/>
            <person name="Linde D."/>
            <person name="Babiker R."/>
            <person name="Drula E."/>
            <person name="Ayuso-Fernandez I."/>
            <person name="Pacheco R."/>
            <person name="Padilla G."/>
            <person name="Ferreira P."/>
            <person name="Barriuso J."/>
            <person name="Kellner H."/>
            <person name="Castanera R."/>
            <person name="Alfaro M."/>
            <person name="Ramirez L."/>
            <person name="Pisabarro A.G."/>
            <person name="Kuo A."/>
            <person name="Tritt A."/>
            <person name="Lipzen A."/>
            <person name="He G."/>
            <person name="Yan M."/>
            <person name="Ng V."/>
            <person name="Cullen D."/>
            <person name="Martin F."/>
            <person name="Rosso M.-N."/>
            <person name="Henrissat B."/>
            <person name="Hibbett D."/>
            <person name="Martinez A.T."/>
            <person name="Grigoriev I.V."/>
        </authorList>
    </citation>
    <scope>NUCLEOTIDE SEQUENCE</scope>
    <source>
        <strain evidence="1">AH 44721</strain>
    </source>
</reference>
<evidence type="ECO:0008006" key="3">
    <source>
        <dbReference type="Google" id="ProtNLM"/>
    </source>
</evidence>
<dbReference type="AlphaFoldDB" id="A0A9P5NS00"/>
<organism evidence="1 2">
    <name type="scientific">Gymnopilus junonius</name>
    <name type="common">Spectacular rustgill mushroom</name>
    <name type="synonym">Gymnopilus spectabilis subsp. junonius</name>
    <dbReference type="NCBI Taxonomy" id="109634"/>
    <lineage>
        <taxon>Eukaryota</taxon>
        <taxon>Fungi</taxon>
        <taxon>Dikarya</taxon>
        <taxon>Basidiomycota</taxon>
        <taxon>Agaricomycotina</taxon>
        <taxon>Agaricomycetes</taxon>
        <taxon>Agaricomycetidae</taxon>
        <taxon>Agaricales</taxon>
        <taxon>Agaricineae</taxon>
        <taxon>Hymenogastraceae</taxon>
        <taxon>Gymnopilus</taxon>
    </lineage>
</organism>
<dbReference type="InterPro" id="IPR008775">
    <property type="entry name" value="Phytyl_CoA_dOase-like"/>
</dbReference>
<dbReference type="PANTHER" id="PTHR40470">
    <property type="entry name" value="PHYTANOYL-COA DIOXYGENASE FAMILY PROTEIN (AFU_ORTHOLOGUE AFUA_2G15850)"/>
    <property type="match status" value="1"/>
</dbReference>
<dbReference type="EMBL" id="JADNYJ010000016">
    <property type="protein sequence ID" value="KAF8906986.1"/>
    <property type="molecule type" value="Genomic_DNA"/>
</dbReference>